<dbReference type="PANTHER" id="PTHR10242">
    <property type="entry name" value="8-OXOGUANINE DNA GLYCOSYLASE"/>
    <property type="match status" value="1"/>
</dbReference>
<dbReference type="GO" id="GO:0006284">
    <property type="term" value="P:base-excision repair"/>
    <property type="evidence" value="ECO:0007669"/>
    <property type="project" value="InterPro"/>
</dbReference>
<dbReference type="GO" id="GO:0140078">
    <property type="term" value="F:class I DNA-(apurinic or apyrimidinic site) endonuclease activity"/>
    <property type="evidence" value="ECO:0007669"/>
    <property type="project" value="UniProtKB-EC"/>
</dbReference>
<evidence type="ECO:0000256" key="1">
    <source>
        <dbReference type="ARBA" id="ARBA00010679"/>
    </source>
</evidence>
<protein>
    <recommendedName>
        <fullName evidence="2">DNA-(apurinic or apyrimidinic site) lyase</fullName>
        <ecNumber evidence="2">4.2.99.18</ecNumber>
    </recommendedName>
</protein>
<reference evidence="5 6" key="1">
    <citation type="submission" date="2017-09" db="EMBL/GenBank/DDBJ databases">
        <title>Depth-based differentiation of microbial function through sediment-hosted aquifers and enrichment of novel symbionts in the deep terrestrial subsurface.</title>
        <authorList>
            <person name="Probst A.J."/>
            <person name="Ladd B."/>
            <person name="Jarett J.K."/>
            <person name="Geller-Mcgrath D.E."/>
            <person name="Sieber C.M."/>
            <person name="Emerson J.B."/>
            <person name="Anantharaman K."/>
            <person name="Thomas B.C."/>
            <person name="Malmstrom R."/>
            <person name="Stieglmeier M."/>
            <person name="Klingl A."/>
            <person name="Woyke T."/>
            <person name="Ryan C.M."/>
            <person name="Banfield J.F."/>
        </authorList>
    </citation>
    <scope>NUCLEOTIDE SEQUENCE [LARGE SCALE GENOMIC DNA]</scope>
    <source>
        <strain evidence="5">CG23_combo_of_CG06-09_8_20_14_all_39_39</strain>
    </source>
</reference>
<comment type="similarity">
    <text evidence="1">Belongs to the type-1 OGG1 family.</text>
</comment>
<organism evidence="5 6">
    <name type="scientific">Candidatus Kuenenbacteria bacterium CG23_combo_of_CG06-09_8_20_14_all_39_39</name>
    <dbReference type="NCBI Taxonomy" id="1974623"/>
    <lineage>
        <taxon>Bacteria</taxon>
        <taxon>Candidatus Kueneniibacteriota</taxon>
    </lineage>
</organism>
<gene>
    <name evidence="5" type="ORF">COX28_01610</name>
</gene>
<sequence>MKPIGLKIKNNLYFTPTAPFNFDAVLHKPSHFPSSDNIWEKGKYWITMLWQNKVLGLKFENKGTIFKPKVKVIVYSQKDLGKNYSKSLKQEINWRFNFNSNTSEFYKKFKNDKLLKPVLKKWKDMRPVAANSFYETLIIYIVLQNATVKRTVQMLENLFNKFGQKIKFDNKILSTFWQPEKIDKTDERVLRDLKLGYRAKFVKKLSSQFVNGKINEFEMRKLPKNELEKKILKIYGIGPASVEYVLFEDYYHNVFKTIPPWEQKIYSRIFYDKKFVPVDKILKDIHKKYGEWSKLVAHYIWEDLFWTRKHKHIEWLEKEIRL</sequence>
<feature type="domain" description="HhH-GPD" evidence="4">
    <location>
        <begin position="141"/>
        <end position="292"/>
    </location>
</feature>
<evidence type="ECO:0000313" key="5">
    <source>
        <dbReference type="EMBL" id="PIP28988.1"/>
    </source>
</evidence>
<dbReference type="CDD" id="cd00056">
    <property type="entry name" value="ENDO3c"/>
    <property type="match status" value="1"/>
</dbReference>
<dbReference type="AlphaFoldDB" id="A0A2G9Z9G3"/>
<dbReference type="Gene3D" id="3.30.310.20">
    <property type="entry name" value="DNA-3-methyladenine glycosylase AlkA, N-terminal domain"/>
    <property type="match status" value="1"/>
</dbReference>
<proteinExistence type="inferred from homology"/>
<dbReference type="InterPro" id="IPR052054">
    <property type="entry name" value="Oxidative_DNA_repair_enzyme"/>
</dbReference>
<dbReference type="InterPro" id="IPR003265">
    <property type="entry name" value="HhH-GPD_domain"/>
</dbReference>
<comment type="catalytic activity">
    <reaction evidence="3">
        <text>2'-deoxyribonucleotide-(2'-deoxyribose 5'-phosphate)-2'-deoxyribonucleotide-DNA = a 3'-end 2'-deoxyribonucleotide-(2,3-dehydro-2,3-deoxyribose 5'-phosphate)-DNA + a 5'-end 5'-phospho-2'-deoxyribonucleoside-DNA + H(+)</text>
        <dbReference type="Rhea" id="RHEA:66592"/>
        <dbReference type="Rhea" id="RHEA-COMP:13180"/>
        <dbReference type="Rhea" id="RHEA-COMP:16897"/>
        <dbReference type="Rhea" id="RHEA-COMP:17067"/>
        <dbReference type="ChEBI" id="CHEBI:15378"/>
        <dbReference type="ChEBI" id="CHEBI:136412"/>
        <dbReference type="ChEBI" id="CHEBI:157695"/>
        <dbReference type="ChEBI" id="CHEBI:167181"/>
        <dbReference type="EC" id="4.2.99.18"/>
    </reaction>
</comment>
<dbReference type="EC" id="4.2.99.18" evidence="2"/>
<dbReference type="Proteomes" id="UP000231235">
    <property type="component" value="Unassembled WGS sequence"/>
</dbReference>
<evidence type="ECO:0000256" key="2">
    <source>
        <dbReference type="ARBA" id="ARBA00012720"/>
    </source>
</evidence>
<dbReference type="Gene3D" id="1.10.340.30">
    <property type="entry name" value="Hypothetical protein, domain 2"/>
    <property type="match status" value="1"/>
</dbReference>
<name>A0A2G9Z9G3_9BACT</name>
<dbReference type="EMBL" id="PCRX01000029">
    <property type="protein sequence ID" value="PIP28988.1"/>
    <property type="molecule type" value="Genomic_DNA"/>
</dbReference>
<evidence type="ECO:0000313" key="6">
    <source>
        <dbReference type="Proteomes" id="UP000231235"/>
    </source>
</evidence>
<comment type="caution">
    <text evidence="5">The sequence shown here is derived from an EMBL/GenBank/DDBJ whole genome shotgun (WGS) entry which is preliminary data.</text>
</comment>
<evidence type="ECO:0000256" key="3">
    <source>
        <dbReference type="ARBA" id="ARBA00044632"/>
    </source>
</evidence>
<dbReference type="PANTHER" id="PTHR10242:SF2">
    <property type="entry name" value="N-GLYCOSYLASE_DNA LYASE"/>
    <property type="match status" value="1"/>
</dbReference>
<dbReference type="SUPFAM" id="SSF48150">
    <property type="entry name" value="DNA-glycosylase"/>
    <property type="match status" value="1"/>
</dbReference>
<evidence type="ECO:0000259" key="4">
    <source>
        <dbReference type="Pfam" id="PF00730"/>
    </source>
</evidence>
<accession>A0A2G9Z9G3</accession>
<dbReference type="InterPro" id="IPR037046">
    <property type="entry name" value="AlkA_N_sf"/>
</dbReference>
<dbReference type="InterPro" id="IPR011257">
    <property type="entry name" value="DNA_glycosylase"/>
</dbReference>
<dbReference type="Pfam" id="PF00730">
    <property type="entry name" value="HhH-GPD"/>
    <property type="match status" value="1"/>
</dbReference>